<sequence>MDRRLTAVAAVHGAVALLHGVPHQAANVALAGWQQAVVAFTVLGPFVAAAYAQRRPRASGVAFVALMVVSVAFGVGHHWLLPGVDNVRNVSAPHHATFEATAVALAAVGAVGALAGYSRSAR</sequence>
<proteinExistence type="predicted"/>
<name>A0A6B0SXZ4_9EURY</name>
<evidence type="ECO:0000256" key="1">
    <source>
        <dbReference type="SAM" id="Phobius"/>
    </source>
</evidence>
<comment type="caution">
    <text evidence="2">The sequence shown here is derived from an EMBL/GenBank/DDBJ whole genome shotgun (WGS) entry which is preliminary data.</text>
</comment>
<gene>
    <name evidence="2" type="ORF">GRX66_17240</name>
</gene>
<dbReference type="AlphaFoldDB" id="A0A6B0SXZ4"/>
<keyword evidence="1" id="KW-0472">Membrane</keyword>
<feature type="transmembrane region" description="Helical" evidence="1">
    <location>
        <begin position="59"/>
        <end position="80"/>
    </location>
</feature>
<keyword evidence="3" id="KW-1185">Reference proteome</keyword>
<dbReference type="EMBL" id="WUUU01000228">
    <property type="protein sequence ID" value="MXR22249.1"/>
    <property type="molecule type" value="Genomic_DNA"/>
</dbReference>
<protein>
    <submittedName>
        <fullName evidence="2">Uncharacterized protein</fullName>
    </submittedName>
</protein>
<dbReference type="RefSeq" id="WP_159527618.1">
    <property type="nucleotide sequence ID" value="NZ_WUUU01000228.1"/>
</dbReference>
<accession>A0A6B0SXZ4</accession>
<organism evidence="2 3">
    <name type="scientific">Halobacterium bonnevillei</name>
    <dbReference type="NCBI Taxonomy" id="2692200"/>
    <lineage>
        <taxon>Archaea</taxon>
        <taxon>Methanobacteriati</taxon>
        <taxon>Methanobacteriota</taxon>
        <taxon>Stenosarchaea group</taxon>
        <taxon>Halobacteria</taxon>
        <taxon>Halobacteriales</taxon>
        <taxon>Halobacteriaceae</taxon>
        <taxon>Halobacterium</taxon>
    </lineage>
</organism>
<dbReference type="Proteomes" id="UP000471521">
    <property type="component" value="Unassembled WGS sequence"/>
</dbReference>
<evidence type="ECO:0000313" key="2">
    <source>
        <dbReference type="EMBL" id="MXR22249.1"/>
    </source>
</evidence>
<reference evidence="2 3" key="1">
    <citation type="submission" date="2019-12" db="EMBL/GenBank/DDBJ databases">
        <title>Isolation and characterization of three novel carbon monoxide-oxidizing members of Halobacteria from salione crusts and soils.</title>
        <authorList>
            <person name="Myers M.R."/>
            <person name="King G.M."/>
        </authorList>
    </citation>
    <scope>NUCLEOTIDE SEQUENCE [LARGE SCALE GENOMIC DNA]</scope>
    <source>
        <strain evidence="2 3">PCN9</strain>
    </source>
</reference>
<keyword evidence="1" id="KW-1133">Transmembrane helix</keyword>
<evidence type="ECO:0000313" key="3">
    <source>
        <dbReference type="Proteomes" id="UP000471521"/>
    </source>
</evidence>
<feature type="transmembrane region" description="Helical" evidence="1">
    <location>
        <begin position="100"/>
        <end position="117"/>
    </location>
</feature>
<feature type="transmembrane region" description="Helical" evidence="1">
    <location>
        <begin position="30"/>
        <end position="52"/>
    </location>
</feature>
<keyword evidence="1" id="KW-0812">Transmembrane</keyword>